<accession>A0A291RTY3</accession>
<dbReference type="Gene3D" id="1.10.30.50">
    <property type="match status" value="1"/>
</dbReference>
<gene>
    <name evidence="2" type="ORF">CRH09_35890</name>
</gene>
<proteinExistence type="predicted"/>
<evidence type="ECO:0000313" key="3">
    <source>
        <dbReference type="Proteomes" id="UP000221961"/>
    </source>
</evidence>
<keyword evidence="2" id="KW-0378">Hydrolase</keyword>
<dbReference type="AlphaFoldDB" id="A0A291RTY3"/>
<dbReference type="InterPro" id="IPR002711">
    <property type="entry name" value="HNH"/>
</dbReference>
<organism evidence="2 3">
    <name type="scientific">Nocardia terpenica</name>
    <dbReference type="NCBI Taxonomy" id="455432"/>
    <lineage>
        <taxon>Bacteria</taxon>
        <taxon>Bacillati</taxon>
        <taxon>Actinomycetota</taxon>
        <taxon>Actinomycetes</taxon>
        <taxon>Mycobacteriales</taxon>
        <taxon>Nocardiaceae</taxon>
        <taxon>Nocardia</taxon>
    </lineage>
</organism>
<dbReference type="GeneID" id="97128025"/>
<feature type="domain" description="HNH nuclease" evidence="1">
    <location>
        <begin position="16"/>
        <end position="74"/>
    </location>
</feature>
<dbReference type="GO" id="GO:0004519">
    <property type="term" value="F:endonuclease activity"/>
    <property type="evidence" value="ECO:0007669"/>
    <property type="project" value="UniProtKB-KW"/>
</dbReference>
<name>A0A291RTY3_9NOCA</name>
<evidence type="ECO:0000259" key="1">
    <source>
        <dbReference type="SMART" id="SM00507"/>
    </source>
</evidence>
<dbReference type="Proteomes" id="UP000221961">
    <property type="component" value="Chromosome"/>
</dbReference>
<evidence type="ECO:0000313" key="2">
    <source>
        <dbReference type="EMBL" id="ATL70767.1"/>
    </source>
</evidence>
<dbReference type="GO" id="GO:0008270">
    <property type="term" value="F:zinc ion binding"/>
    <property type="evidence" value="ECO:0007669"/>
    <property type="project" value="InterPro"/>
</dbReference>
<dbReference type="KEGG" id="ntp:CRH09_35890"/>
<reference evidence="2 3" key="1">
    <citation type="submission" date="2017-10" db="EMBL/GenBank/DDBJ databases">
        <title>Comparative genomics between pathogenic Norcardia.</title>
        <authorList>
            <person name="Zeng L."/>
        </authorList>
    </citation>
    <scope>NUCLEOTIDE SEQUENCE [LARGE SCALE GENOMIC DNA]</scope>
    <source>
        <strain evidence="2 3">NC_YFY_NT001</strain>
    </source>
</reference>
<dbReference type="CDD" id="cd00085">
    <property type="entry name" value="HNHc"/>
    <property type="match status" value="1"/>
</dbReference>
<dbReference type="EMBL" id="CP023778">
    <property type="protein sequence ID" value="ATL70767.1"/>
    <property type="molecule type" value="Genomic_DNA"/>
</dbReference>
<dbReference type="GO" id="GO:0003676">
    <property type="term" value="F:nucleic acid binding"/>
    <property type="evidence" value="ECO:0007669"/>
    <property type="project" value="InterPro"/>
</dbReference>
<dbReference type="SMART" id="SM00507">
    <property type="entry name" value="HNHc"/>
    <property type="match status" value="1"/>
</dbReference>
<keyword evidence="2" id="KW-0540">Nuclease</keyword>
<dbReference type="InterPro" id="IPR003615">
    <property type="entry name" value="HNH_nuc"/>
</dbReference>
<sequence>MARSKRSGLDHRAYRKATRKLRTESQVCHICGRLIDVSLPYTDPMSWTADHIIPRSKGGHLLGEMKAAHRSCNSSRGNRTDIKAVQLPTSRTWLTPDRSSNK</sequence>
<protein>
    <submittedName>
        <fullName evidence="2">HNH endonuclease</fullName>
    </submittedName>
</protein>
<dbReference type="RefSeq" id="WP_098697712.1">
    <property type="nucleotide sequence ID" value="NZ_CP023778.1"/>
</dbReference>
<keyword evidence="2" id="KW-0255">Endonuclease</keyword>
<dbReference type="Pfam" id="PF01844">
    <property type="entry name" value="HNH"/>
    <property type="match status" value="1"/>
</dbReference>